<dbReference type="Pfam" id="PF04672">
    <property type="entry name" value="Methyltransf_19"/>
    <property type="match status" value="1"/>
</dbReference>
<protein>
    <submittedName>
        <fullName evidence="1">SAM-dependent methyltransferase</fullName>
    </submittedName>
</protein>
<dbReference type="InterPro" id="IPR006764">
    <property type="entry name" value="SAM_dep_MeTrfase_SAV2177_type"/>
</dbReference>
<dbReference type="GO" id="GO:0008168">
    <property type="term" value="F:methyltransferase activity"/>
    <property type="evidence" value="ECO:0007669"/>
    <property type="project" value="UniProtKB-KW"/>
</dbReference>
<dbReference type="PIRSF" id="PIRSF017393">
    <property type="entry name" value="MTase_SAV2177"/>
    <property type="match status" value="1"/>
</dbReference>
<dbReference type="Gene3D" id="3.40.50.150">
    <property type="entry name" value="Vaccinia Virus protein VP39"/>
    <property type="match status" value="1"/>
</dbReference>
<evidence type="ECO:0000313" key="2">
    <source>
        <dbReference type="Proteomes" id="UP001620295"/>
    </source>
</evidence>
<keyword evidence="2" id="KW-1185">Reference proteome</keyword>
<dbReference type="EMBL" id="JBJDQH010000006">
    <property type="protein sequence ID" value="MFK4267308.1"/>
    <property type="molecule type" value="Genomic_DNA"/>
</dbReference>
<keyword evidence="1" id="KW-0489">Methyltransferase</keyword>
<accession>A0ABW8LN16</accession>
<comment type="caution">
    <text evidence="1">The sequence shown here is derived from an EMBL/GenBank/DDBJ whole genome shotgun (WGS) entry which is preliminary data.</text>
</comment>
<dbReference type="GO" id="GO:0032259">
    <property type="term" value="P:methylation"/>
    <property type="evidence" value="ECO:0007669"/>
    <property type="project" value="UniProtKB-KW"/>
</dbReference>
<dbReference type="SUPFAM" id="SSF53335">
    <property type="entry name" value="S-adenosyl-L-methionine-dependent methyltransferases"/>
    <property type="match status" value="1"/>
</dbReference>
<proteinExistence type="predicted"/>
<dbReference type="InterPro" id="IPR029063">
    <property type="entry name" value="SAM-dependent_MTases_sf"/>
</dbReference>
<dbReference type="Proteomes" id="UP001620295">
    <property type="component" value="Unassembled WGS sequence"/>
</dbReference>
<sequence length="267" mass="29712">MSAENTNHIDTSKPHSARMYDYYLGGKDHYRVDEEAARKVMEVYPGIIPCARSNRAFMHRATRWLTSEAGIRQFLDIGTAIPTEPNLHQVAQSIAPDARVVYADNDPIVLAYAQALLHGTPEGRTAYIEADVREPESILGSPELLETLDLSEPVALSINATLHFIPDKYGTYEIVERLMDALPSGSYLEISHSSPDFDQASVDAAVAIYRKGGIEAQLRTKSEIEKFFHGLELIEPGIVPPHRWWPDGPVTVTDEEVSFWAGVARKP</sequence>
<name>A0ABW8LN16_9ACTN</name>
<evidence type="ECO:0000313" key="1">
    <source>
        <dbReference type="EMBL" id="MFK4267308.1"/>
    </source>
</evidence>
<reference evidence="1 2" key="1">
    <citation type="submission" date="2024-11" db="EMBL/GenBank/DDBJ databases">
        <title>The Natural Products Discovery Center: Release of the First 8490 Sequenced Strains for Exploring Actinobacteria Biosynthetic Diversity.</title>
        <authorList>
            <person name="Kalkreuter E."/>
            <person name="Kautsar S.A."/>
            <person name="Yang D."/>
            <person name="Bader C.D."/>
            <person name="Teijaro C.N."/>
            <person name="Fluegel L."/>
            <person name="Davis C.M."/>
            <person name="Simpson J.R."/>
            <person name="Lauterbach L."/>
            <person name="Steele A.D."/>
            <person name="Gui C."/>
            <person name="Meng S."/>
            <person name="Li G."/>
            <person name="Viehrig K."/>
            <person name="Ye F."/>
            <person name="Su P."/>
            <person name="Kiefer A.F."/>
            <person name="Nichols A."/>
            <person name="Cepeda A.J."/>
            <person name="Yan W."/>
            <person name="Fan B."/>
            <person name="Jiang Y."/>
            <person name="Adhikari A."/>
            <person name="Zheng C.-J."/>
            <person name="Schuster L."/>
            <person name="Cowan T.M."/>
            <person name="Smanski M.J."/>
            <person name="Chevrette M.G."/>
            <person name="De Carvalho L.P.S."/>
            <person name="Shen B."/>
        </authorList>
    </citation>
    <scope>NUCLEOTIDE SEQUENCE [LARGE SCALE GENOMIC DNA]</scope>
    <source>
        <strain evidence="1 2">NPDC020863</strain>
    </source>
</reference>
<keyword evidence="1" id="KW-0808">Transferase</keyword>
<organism evidence="1 2">
    <name type="scientific">Streptomyces milbemycinicus</name>
    <dbReference type="NCBI Taxonomy" id="476552"/>
    <lineage>
        <taxon>Bacteria</taxon>
        <taxon>Bacillati</taxon>
        <taxon>Actinomycetota</taxon>
        <taxon>Actinomycetes</taxon>
        <taxon>Kitasatosporales</taxon>
        <taxon>Streptomycetaceae</taxon>
        <taxon>Streptomyces</taxon>
    </lineage>
</organism>
<dbReference type="RefSeq" id="WP_358640245.1">
    <property type="nucleotide sequence ID" value="NZ_JBFAEV010000016.1"/>
</dbReference>
<gene>
    <name evidence="1" type="ORF">ACI2L5_20565</name>
</gene>